<reference evidence="2 3" key="1">
    <citation type="submission" date="2018-03" db="EMBL/GenBank/DDBJ databases">
        <title>Sequencing of reference strains of Xanthomonas.</title>
        <authorList>
            <person name="Studholme D.J."/>
            <person name="Vicente J."/>
            <person name="Sarris P."/>
        </authorList>
    </citation>
    <scope>NUCLEOTIDE SEQUENCE [LARGE SCALE GENOMIC DNA]</scope>
    <source>
        <strain evidence="2 3">WHRI 5232</strain>
    </source>
</reference>
<feature type="transmembrane region" description="Helical" evidence="1">
    <location>
        <begin position="131"/>
        <end position="150"/>
    </location>
</feature>
<keyword evidence="1" id="KW-0472">Membrane</keyword>
<keyword evidence="1" id="KW-0812">Transmembrane</keyword>
<gene>
    <name evidence="2" type="ORF">C7T86_09830</name>
</gene>
<dbReference type="RefSeq" id="WP_078565831.1">
    <property type="nucleotide sequence ID" value="NZ_CP013004.1"/>
</dbReference>
<evidence type="ECO:0000313" key="3">
    <source>
        <dbReference type="Proteomes" id="UP000251513"/>
    </source>
</evidence>
<proteinExistence type="predicted"/>
<feature type="transmembrane region" description="Helical" evidence="1">
    <location>
        <begin position="40"/>
        <end position="62"/>
    </location>
</feature>
<dbReference type="EMBL" id="PYJH01000016">
    <property type="protein sequence ID" value="PUE94034.1"/>
    <property type="molecule type" value="Genomic_DNA"/>
</dbReference>
<sequence>MSTVHFRERRLRLRSREVTLLLGTVACSALFLVTQNQFGLLGYAVAPLLLLAFFVLQADLVWRGHKTPGAAFAISGAAWLAFSVLATYVFTGPGRTQVFLETWLKALAGAGFFAALFFLSVLTARKRSVNLYWCLAGSLAVATAAAAVHLDKSGKIEIQCERGTCAAGAIAFWPGAFQASNGKRSISVVLPQSNGKAQ</sequence>
<protein>
    <submittedName>
        <fullName evidence="2">Uncharacterized protein</fullName>
    </submittedName>
</protein>
<feature type="transmembrane region" description="Helical" evidence="1">
    <location>
        <begin position="69"/>
        <end position="91"/>
    </location>
</feature>
<dbReference type="Proteomes" id="UP000251513">
    <property type="component" value="Unassembled WGS sequence"/>
</dbReference>
<name>A0AA44Z231_XANCM</name>
<dbReference type="AlphaFoldDB" id="A0AA44Z231"/>
<comment type="caution">
    <text evidence="2">The sequence shown here is derived from an EMBL/GenBank/DDBJ whole genome shotgun (WGS) entry which is preliminary data.</text>
</comment>
<feature type="transmembrane region" description="Helical" evidence="1">
    <location>
        <begin position="103"/>
        <end position="124"/>
    </location>
</feature>
<organism evidence="2 3">
    <name type="scientific">Xanthomonas campestris pv. malvacearum</name>
    <dbReference type="NCBI Taxonomy" id="86040"/>
    <lineage>
        <taxon>Bacteria</taxon>
        <taxon>Pseudomonadati</taxon>
        <taxon>Pseudomonadota</taxon>
        <taxon>Gammaproteobacteria</taxon>
        <taxon>Lysobacterales</taxon>
        <taxon>Lysobacteraceae</taxon>
        <taxon>Xanthomonas</taxon>
    </lineage>
</organism>
<keyword evidence="1" id="KW-1133">Transmembrane helix</keyword>
<feature type="transmembrane region" description="Helical" evidence="1">
    <location>
        <begin position="18"/>
        <end position="34"/>
    </location>
</feature>
<evidence type="ECO:0000313" key="2">
    <source>
        <dbReference type="EMBL" id="PUE94034.1"/>
    </source>
</evidence>
<evidence type="ECO:0000256" key="1">
    <source>
        <dbReference type="SAM" id="Phobius"/>
    </source>
</evidence>
<accession>A0AA44Z231</accession>